<sequence>MYAKDDIRSQLATPAAAPTAAPVDPSTPVKPAQWLEFHKLPVTETGELGSKTWITRTATMIVSWTDAKKGDTFPRTGQVDEYTVLMYSESAPIRVTAGGETVEVDEEAFVVIPPGDSVIEALGDGPIIRILSVLSEDLVEKSLNKDAYEIPDARHAPLVPWPDPVGGFRLRVYKLADTPIAPGRFGRIFRTTTMMINFLAEEPAPRDKFKLSPHYHDDFEQVSMAVKGDFVHHIRYPWGPDSTQWQEDQHDQVETPSITIIPPPTIHTTQGVGPHQQLLDIFSPPREDFSAQGWVLNADDYPAK</sequence>
<gene>
    <name evidence="2" type="ORF">FVP33_12680</name>
</gene>
<dbReference type="InterPro" id="IPR011051">
    <property type="entry name" value="RmlC_Cupin_sf"/>
</dbReference>
<evidence type="ECO:0008006" key="4">
    <source>
        <dbReference type="Google" id="ProtNLM"/>
    </source>
</evidence>
<evidence type="ECO:0000256" key="1">
    <source>
        <dbReference type="SAM" id="MobiDB-lite"/>
    </source>
</evidence>
<comment type="caution">
    <text evidence="2">The sequence shown here is derived from an EMBL/GenBank/DDBJ whole genome shotgun (WGS) entry which is preliminary data.</text>
</comment>
<proteinExistence type="predicted"/>
<evidence type="ECO:0000313" key="2">
    <source>
        <dbReference type="EMBL" id="TXN30115.1"/>
    </source>
</evidence>
<dbReference type="EMBL" id="VRMG01000008">
    <property type="protein sequence ID" value="TXN30115.1"/>
    <property type="molecule type" value="Genomic_DNA"/>
</dbReference>
<accession>A0A5C8UNY4</accession>
<evidence type="ECO:0000313" key="3">
    <source>
        <dbReference type="Proteomes" id="UP000321379"/>
    </source>
</evidence>
<dbReference type="Gene3D" id="2.60.120.10">
    <property type="entry name" value="Jelly Rolls"/>
    <property type="match status" value="1"/>
</dbReference>
<name>A0A5C8UNY4_9MICO</name>
<dbReference type="SUPFAM" id="SSF51182">
    <property type="entry name" value="RmlC-like cupins"/>
    <property type="match status" value="1"/>
</dbReference>
<organism evidence="2 3">
    <name type="scientific">Lacisediminihabitans profunda</name>
    <dbReference type="NCBI Taxonomy" id="2594790"/>
    <lineage>
        <taxon>Bacteria</taxon>
        <taxon>Bacillati</taxon>
        <taxon>Actinomycetota</taxon>
        <taxon>Actinomycetes</taxon>
        <taxon>Micrococcales</taxon>
        <taxon>Microbacteriaceae</taxon>
        <taxon>Lacisediminihabitans</taxon>
    </lineage>
</organism>
<dbReference type="AlphaFoldDB" id="A0A5C8UNY4"/>
<feature type="region of interest" description="Disordered" evidence="1">
    <location>
        <begin position="1"/>
        <end position="28"/>
    </location>
</feature>
<dbReference type="InterPro" id="IPR014710">
    <property type="entry name" value="RmlC-like_jellyroll"/>
</dbReference>
<dbReference type="Proteomes" id="UP000321379">
    <property type="component" value="Unassembled WGS sequence"/>
</dbReference>
<feature type="compositionally biased region" description="Low complexity" evidence="1">
    <location>
        <begin position="12"/>
        <end position="22"/>
    </location>
</feature>
<protein>
    <recommendedName>
        <fullName evidence="4">Cupin</fullName>
    </recommendedName>
</protein>
<reference evidence="2 3" key="1">
    <citation type="submission" date="2019-08" db="EMBL/GenBank/DDBJ databases">
        <title>Bacterial whole genome sequence for Glaciihabitans sp. CHu50b-6-2.</title>
        <authorList>
            <person name="Jin L."/>
        </authorList>
    </citation>
    <scope>NUCLEOTIDE SEQUENCE [LARGE SCALE GENOMIC DNA]</scope>
    <source>
        <strain evidence="2 3">CHu50b-6-2</strain>
    </source>
</reference>
<keyword evidence="3" id="KW-1185">Reference proteome</keyword>